<evidence type="ECO:0000256" key="8">
    <source>
        <dbReference type="ARBA" id="ARBA00022842"/>
    </source>
</evidence>
<evidence type="ECO:0000256" key="7">
    <source>
        <dbReference type="ARBA" id="ARBA00022801"/>
    </source>
</evidence>
<evidence type="ECO:0000256" key="10">
    <source>
        <dbReference type="ARBA" id="ARBA00035861"/>
    </source>
</evidence>
<dbReference type="InterPro" id="IPR047127">
    <property type="entry name" value="MutT-like"/>
</dbReference>
<evidence type="ECO:0000259" key="12">
    <source>
        <dbReference type="PROSITE" id="PS51462"/>
    </source>
</evidence>
<keyword evidence="7 13" id="KW-0378">Hydrolase</keyword>
<dbReference type="Pfam" id="PF00293">
    <property type="entry name" value="NUDIX"/>
    <property type="match status" value="1"/>
</dbReference>
<gene>
    <name evidence="13" type="ORF">ACFQ4L_01965</name>
</gene>
<keyword evidence="4" id="KW-0235">DNA replication</keyword>
<keyword evidence="6" id="KW-0227">DNA damage</keyword>
<keyword evidence="3" id="KW-0515">Mutator protein</keyword>
<evidence type="ECO:0000256" key="11">
    <source>
        <dbReference type="ARBA" id="ARBA00038905"/>
    </source>
</evidence>
<protein>
    <recommendedName>
        <fullName evidence="11">8-oxo-dGTP diphosphatase</fullName>
        <ecNumber evidence="11">3.6.1.55</ecNumber>
    </recommendedName>
</protein>
<dbReference type="InterPro" id="IPR020476">
    <property type="entry name" value="Nudix_hydrolase"/>
</dbReference>
<dbReference type="EMBL" id="JBHTOF010000020">
    <property type="protein sequence ID" value="MFD1464859.1"/>
    <property type="molecule type" value="Genomic_DNA"/>
</dbReference>
<dbReference type="Proteomes" id="UP001597244">
    <property type="component" value="Unassembled WGS sequence"/>
</dbReference>
<dbReference type="PANTHER" id="PTHR47707">
    <property type="entry name" value="8-OXO-DGTP DIPHOSPHATASE"/>
    <property type="match status" value="1"/>
</dbReference>
<keyword evidence="5" id="KW-0479">Metal-binding</keyword>
<dbReference type="Gene3D" id="3.90.79.10">
    <property type="entry name" value="Nucleoside Triphosphate Pyrophosphohydrolase"/>
    <property type="match status" value="1"/>
</dbReference>
<evidence type="ECO:0000256" key="3">
    <source>
        <dbReference type="ARBA" id="ARBA00022457"/>
    </source>
</evidence>
<keyword evidence="14" id="KW-1185">Reference proteome</keyword>
<evidence type="ECO:0000256" key="2">
    <source>
        <dbReference type="ARBA" id="ARBA00005582"/>
    </source>
</evidence>
<comment type="cofactor">
    <cofactor evidence="1">
        <name>Mg(2+)</name>
        <dbReference type="ChEBI" id="CHEBI:18420"/>
    </cofactor>
</comment>
<sequence length="137" mass="15549">MSKQFHVVGAVLIKDGRILCCQRGPGRTLENFWEFPGGKIEVGETPRQALQRELEEELKIEVNVAENEFVSASYDYEFGTVNMKTFICQLISGEPILTEHIAIKWLKPSELAKLTFAPVDVSTAKEIIQLGDYHEFF</sequence>
<dbReference type="PRINTS" id="PR00502">
    <property type="entry name" value="NUDIXFAMILY"/>
</dbReference>
<evidence type="ECO:0000256" key="6">
    <source>
        <dbReference type="ARBA" id="ARBA00022763"/>
    </source>
</evidence>
<accession>A0ABW4DJR3</accession>
<organism evidence="13 14">
    <name type="scientific">Lapidilactobacillus mulanensis</name>
    <dbReference type="NCBI Taxonomy" id="2485999"/>
    <lineage>
        <taxon>Bacteria</taxon>
        <taxon>Bacillati</taxon>
        <taxon>Bacillota</taxon>
        <taxon>Bacilli</taxon>
        <taxon>Lactobacillales</taxon>
        <taxon>Lactobacillaceae</taxon>
        <taxon>Lapidilactobacillus</taxon>
    </lineage>
</organism>
<dbReference type="RefSeq" id="WP_125576051.1">
    <property type="nucleotide sequence ID" value="NZ_JBHTOF010000020.1"/>
</dbReference>
<evidence type="ECO:0000256" key="1">
    <source>
        <dbReference type="ARBA" id="ARBA00001946"/>
    </source>
</evidence>
<dbReference type="GO" id="GO:0016787">
    <property type="term" value="F:hydrolase activity"/>
    <property type="evidence" value="ECO:0007669"/>
    <property type="project" value="UniProtKB-KW"/>
</dbReference>
<dbReference type="SUPFAM" id="SSF55811">
    <property type="entry name" value="Nudix"/>
    <property type="match status" value="1"/>
</dbReference>
<dbReference type="EC" id="3.6.1.55" evidence="11"/>
<evidence type="ECO:0000256" key="9">
    <source>
        <dbReference type="ARBA" id="ARBA00023204"/>
    </source>
</evidence>
<proteinExistence type="inferred from homology"/>
<comment type="caution">
    <text evidence="13">The sequence shown here is derived from an EMBL/GenBank/DDBJ whole genome shotgun (WGS) entry which is preliminary data.</text>
</comment>
<dbReference type="CDD" id="cd03425">
    <property type="entry name" value="NUDIX_MutT_NudA_like"/>
    <property type="match status" value="1"/>
</dbReference>
<dbReference type="InterPro" id="IPR000086">
    <property type="entry name" value="NUDIX_hydrolase_dom"/>
</dbReference>
<evidence type="ECO:0000256" key="4">
    <source>
        <dbReference type="ARBA" id="ARBA00022705"/>
    </source>
</evidence>
<reference evidence="14" key="1">
    <citation type="journal article" date="2019" name="Int. J. Syst. Evol. Microbiol.">
        <title>The Global Catalogue of Microorganisms (GCM) 10K type strain sequencing project: providing services to taxonomists for standard genome sequencing and annotation.</title>
        <authorList>
            <consortium name="The Broad Institute Genomics Platform"/>
            <consortium name="The Broad Institute Genome Sequencing Center for Infectious Disease"/>
            <person name="Wu L."/>
            <person name="Ma J."/>
        </authorList>
    </citation>
    <scope>NUCLEOTIDE SEQUENCE [LARGE SCALE GENOMIC DNA]</scope>
    <source>
        <strain evidence="14">CCM 8951</strain>
    </source>
</reference>
<evidence type="ECO:0000313" key="14">
    <source>
        <dbReference type="Proteomes" id="UP001597244"/>
    </source>
</evidence>
<feature type="domain" description="Nudix hydrolase" evidence="12">
    <location>
        <begin position="3"/>
        <end position="134"/>
    </location>
</feature>
<dbReference type="InterPro" id="IPR015797">
    <property type="entry name" value="NUDIX_hydrolase-like_dom_sf"/>
</dbReference>
<dbReference type="PANTHER" id="PTHR47707:SF1">
    <property type="entry name" value="NUDIX HYDROLASE FAMILY PROTEIN"/>
    <property type="match status" value="1"/>
</dbReference>
<comment type="similarity">
    <text evidence="2">Belongs to the Nudix hydrolase family.</text>
</comment>
<evidence type="ECO:0000313" key="13">
    <source>
        <dbReference type="EMBL" id="MFD1464859.1"/>
    </source>
</evidence>
<dbReference type="PROSITE" id="PS51462">
    <property type="entry name" value="NUDIX"/>
    <property type="match status" value="1"/>
</dbReference>
<name>A0ABW4DJR3_9LACO</name>
<keyword evidence="9" id="KW-0234">DNA repair</keyword>
<evidence type="ECO:0000256" key="5">
    <source>
        <dbReference type="ARBA" id="ARBA00022723"/>
    </source>
</evidence>
<keyword evidence="8" id="KW-0460">Magnesium</keyword>
<comment type="catalytic activity">
    <reaction evidence="10">
        <text>8-oxo-dGTP + H2O = 8-oxo-dGMP + diphosphate + H(+)</text>
        <dbReference type="Rhea" id="RHEA:31575"/>
        <dbReference type="ChEBI" id="CHEBI:15377"/>
        <dbReference type="ChEBI" id="CHEBI:15378"/>
        <dbReference type="ChEBI" id="CHEBI:33019"/>
        <dbReference type="ChEBI" id="CHEBI:63224"/>
        <dbReference type="ChEBI" id="CHEBI:77896"/>
        <dbReference type="EC" id="3.6.1.55"/>
    </reaction>
</comment>